<evidence type="ECO:0000313" key="3">
    <source>
        <dbReference type="Proteomes" id="UP001153365"/>
    </source>
</evidence>
<feature type="region of interest" description="Disordered" evidence="1">
    <location>
        <begin position="174"/>
        <end position="205"/>
    </location>
</feature>
<comment type="caution">
    <text evidence="2">The sequence shown here is derived from an EMBL/GenBank/DDBJ whole genome shotgun (WGS) entry which is preliminary data.</text>
</comment>
<gene>
    <name evidence="2" type="ORF">PPACK8108_LOCUS19999</name>
</gene>
<feature type="region of interest" description="Disordered" evidence="1">
    <location>
        <begin position="22"/>
        <end position="45"/>
    </location>
</feature>
<dbReference type="AlphaFoldDB" id="A0AAV0BFT6"/>
<feature type="compositionally biased region" description="Low complexity" evidence="1">
    <location>
        <begin position="186"/>
        <end position="196"/>
    </location>
</feature>
<proteinExistence type="predicted"/>
<keyword evidence="3" id="KW-1185">Reference proteome</keyword>
<dbReference type="EMBL" id="CALTRL010005724">
    <property type="protein sequence ID" value="CAH7685471.1"/>
    <property type="molecule type" value="Genomic_DNA"/>
</dbReference>
<feature type="compositionally biased region" description="Low complexity" evidence="1">
    <location>
        <begin position="30"/>
        <end position="45"/>
    </location>
</feature>
<evidence type="ECO:0000256" key="1">
    <source>
        <dbReference type="SAM" id="MobiDB-lite"/>
    </source>
</evidence>
<organism evidence="2 3">
    <name type="scientific">Phakopsora pachyrhizi</name>
    <name type="common">Asian soybean rust disease fungus</name>
    <dbReference type="NCBI Taxonomy" id="170000"/>
    <lineage>
        <taxon>Eukaryota</taxon>
        <taxon>Fungi</taxon>
        <taxon>Dikarya</taxon>
        <taxon>Basidiomycota</taxon>
        <taxon>Pucciniomycotina</taxon>
        <taxon>Pucciniomycetes</taxon>
        <taxon>Pucciniales</taxon>
        <taxon>Phakopsoraceae</taxon>
        <taxon>Phakopsora</taxon>
    </lineage>
</organism>
<accession>A0AAV0BFT6</accession>
<protein>
    <submittedName>
        <fullName evidence="2">Uncharacterized protein</fullName>
    </submittedName>
</protein>
<dbReference type="Proteomes" id="UP001153365">
    <property type="component" value="Unassembled WGS sequence"/>
</dbReference>
<feature type="compositionally biased region" description="Basic and acidic residues" evidence="1">
    <location>
        <begin position="174"/>
        <end position="184"/>
    </location>
</feature>
<evidence type="ECO:0000313" key="2">
    <source>
        <dbReference type="EMBL" id="CAH7685471.1"/>
    </source>
</evidence>
<name>A0AAV0BFT6_PHAPC</name>
<sequence length="440" mass="48853">MVNSGIIATSLASTSLRTDRSIITNPSSASPTFQPQLSSSSSSFSSSSTSLAAQLQRSQPTLKVQTNQHGIPNLDVIGHQLQGPHGLLVKTKKKRKNQKIQKPTSSTLVLYVVDLYDHGQESSNQSHQPKSQLVYWLIGNSSSNIPQIVELQSLFNILSNRNVQLRSQKLTLDQEGRSRFENQHRSSSSLSSSSSSHQQSNPELTQIRLDTVKIENLGFEDDQKLDDDADPDEEALEQEMANYDANQEKIGGSIREAGSISKVILWHFLCHNYQEVFLGPQANFITPTAWVYVRLTRNRRAIVKDVRIGGTAVVRDLLTRSAMGKPMILLQIGFQRCHCTSTRLILDLEISRSSPRHLMLKVNQYCTSPQSDLSFASKRQWSCTDVETGGKTMVNDESSEAVYSCTWVDCCSSDDSLHHSLYYGDSTEVSAVAADKVGEK</sequence>
<reference evidence="2" key="1">
    <citation type="submission" date="2022-06" db="EMBL/GenBank/DDBJ databases">
        <authorList>
            <consortium name="SYNGENTA / RWTH Aachen University"/>
        </authorList>
    </citation>
    <scope>NUCLEOTIDE SEQUENCE</scope>
</reference>